<dbReference type="PROSITE" id="PS50297">
    <property type="entry name" value="ANK_REP_REGION"/>
    <property type="match status" value="2"/>
</dbReference>
<dbReference type="AlphaFoldDB" id="A0AAV4VAU5"/>
<keyword evidence="8" id="KW-0677">Repeat</keyword>
<dbReference type="SMART" id="SM00248">
    <property type="entry name" value="ANK"/>
    <property type="match status" value="6"/>
</dbReference>
<dbReference type="GO" id="GO:0044231">
    <property type="term" value="C:host cell presynaptic membrane"/>
    <property type="evidence" value="ECO:0007669"/>
    <property type="project" value="UniProtKB-KW"/>
</dbReference>
<comment type="subcellular location">
    <subcellularLocation>
        <location evidence="2">Secreted</location>
    </subcellularLocation>
    <subcellularLocation>
        <location evidence="1">Target cell membrane</location>
    </subcellularLocation>
</comment>
<protein>
    <submittedName>
        <fullName evidence="13">Uncharacterized protein</fullName>
    </submittedName>
</protein>
<evidence type="ECO:0000256" key="6">
    <source>
        <dbReference type="ARBA" id="ARBA00022656"/>
    </source>
</evidence>
<dbReference type="GO" id="GO:0006887">
    <property type="term" value="P:exocytosis"/>
    <property type="evidence" value="ECO:0007669"/>
    <property type="project" value="UniProtKB-KW"/>
</dbReference>
<reference evidence="13 14" key="1">
    <citation type="submission" date="2021-06" db="EMBL/GenBank/DDBJ databases">
        <title>Caerostris extrusa draft genome.</title>
        <authorList>
            <person name="Kono N."/>
            <person name="Arakawa K."/>
        </authorList>
    </citation>
    <scope>NUCLEOTIDE SEQUENCE [LARGE SCALE GENOMIC DNA]</scope>
</reference>
<feature type="repeat" description="ANK" evidence="12">
    <location>
        <begin position="197"/>
        <end position="229"/>
    </location>
</feature>
<name>A0AAV4VAU5_CAEEX</name>
<evidence type="ECO:0000256" key="8">
    <source>
        <dbReference type="ARBA" id="ARBA00022737"/>
    </source>
</evidence>
<keyword evidence="11" id="KW-0472">Membrane</keyword>
<evidence type="ECO:0000256" key="7">
    <source>
        <dbReference type="ARBA" id="ARBA00022699"/>
    </source>
</evidence>
<dbReference type="EMBL" id="BPLR01014151">
    <property type="protein sequence ID" value="GIY66769.1"/>
    <property type="molecule type" value="Genomic_DNA"/>
</dbReference>
<dbReference type="PANTHER" id="PTHR24173">
    <property type="entry name" value="ANKYRIN REPEAT CONTAINING"/>
    <property type="match status" value="1"/>
</dbReference>
<evidence type="ECO:0000256" key="10">
    <source>
        <dbReference type="ARBA" id="ARBA00023043"/>
    </source>
</evidence>
<keyword evidence="6" id="KW-0800">Toxin</keyword>
<dbReference type="GO" id="GO:0044218">
    <property type="term" value="C:other organism cell membrane"/>
    <property type="evidence" value="ECO:0007669"/>
    <property type="project" value="UniProtKB-KW"/>
</dbReference>
<evidence type="ECO:0000256" key="4">
    <source>
        <dbReference type="ARBA" id="ARBA00022525"/>
    </source>
</evidence>
<dbReference type="Proteomes" id="UP001054945">
    <property type="component" value="Unassembled WGS sequence"/>
</dbReference>
<evidence type="ECO:0000256" key="12">
    <source>
        <dbReference type="PROSITE-ProRule" id="PRU00023"/>
    </source>
</evidence>
<evidence type="ECO:0000313" key="14">
    <source>
        <dbReference type="Proteomes" id="UP001054945"/>
    </source>
</evidence>
<evidence type="ECO:0000313" key="13">
    <source>
        <dbReference type="EMBL" id="GIY66769.1"/>
    </source>
</evidence>
<evidence type="ECO:0000256" key="2">
    <source>
        <dbReference type="ARBA" id="ARBA00004613"/>
    </source>
</evidence>
<dbReference type="PRINTS" id="PR01415">
    <property type="entry name" value="ANKYRIN"/>
</dbReference>
<gene>
    <name evidence="13" type="ORF">CEXT_607381</name>
</gene>
<keyword evidence="4" id="KW-0964">Secreted</keyword>
<keyword evidence="11" id="KW-1053">Target membrane</keyword>
<keyword evidence="3" id="KW-0268">Exocytosis</keyword>
<evidence type="ECO:0000256" key="5">
    <source>
        <dbReference type="ARBA" id="ARBA00022537"/>
    </source>
</evidence>
<proteinExistence type="predicted"/>
<dbReference type="Gene3D" id="1.25.40.20">
    <property type="entry name" value="Ankyrin repeat-containing domain"/>
    <property type="match status" value="1"/>
</dbReference>
<evidence type="ECO:0000256" key="11">
    <source>
        <dbReference type="ARBA" id="ARBA00023298"/>
    </source>
</evidence>
<sequence>MKIQKELFDALKEGNTSRARNRIEKGADVHARDERLWTSLHFASSSPSLETVKFVLGFNIAIDIKDRSGQNCLHVSSFEGRESIVDYFLNVKNLWVDAIDNKHQTPLHLAAGRGHTGVTKALLNHEANAVEKIEMVTPVQHAVLNGRETCARIILEKEENVTSSDLDLLLVSIRTCSLEFINYLLDRDANVNGVSDSGSSPMHEAARRGDEEIVKSLITKGAKINAERFDGITPFAPCYNPWSHPSCGFTFRKRRLYRSSRENYELYSIIICCGARPPRNRRAVIAEICKSLC</sequence>
<feature type="repeat" description="ANK" evidence="12">
    <location>
        <begin position="102"/>
        <end position="128"/>
    </location>
</feature>
<dbReference type="SUPFAM" id="SSF48403">
    <property type="entry name" value="Ankyrin repeat"/>
    <property type="match status" value="1"/>
</dbReference>
<dbReference type="PROSITE" id="PS50088">
    <property type="entry name" value="ANK_REPEAT"/>
    <property type="match status" value="2"/>
</dbReference>
<dbReference type="GO" id="GO:0005576">
    <property type="term" value="C:extracellular region"/>
    <property type="evidence" value="ECO:0007669"/>
    <property type="project" value="UniProtKB-SubCell"/>
</dbReference>
<keyword evidence="14" id="KW-1185">Reference proteome</keyword>
<keyword evidence="7" id="KW-0528">Neurotoxin</keyword>
<organism evidence="13 14">
    <name type="scientific">Caerostris extrusa</name>
    <name type="common">Bark spider</name>
    <name type="synonym">Caerostris bankana</name>
    <dbReference type="NCBI Taxonomy" id="172846"/>
    <lineage>
        <taxon>Eukaryota</taxon>
        <taxon>Metazoa</taxon>
        <taxon>Ecdysozoa</taxon>
        <taxon>Arthropoda</taxon>
        <taxon>Chelicerata</taxon>
        <taxon>Arachnida</taxon>
        <taxon>Araneae</taxon>
        <taxon>Araneomorphae</taxon>
        <taxon>Entelegynae</taxon>
        <taxon>Araneoidea</taxon>
        <taxon>Araneidae</taxon>
        <taxon>Caerostris</taxon>
    </lineage>
</organism>
<dbReference type="InterPro" id="IPR036770">
    <property type="entry name" value="Ankyrin_rpt-contain_sf"/>
</dbReference>
<accession>A0AAV4VAU5</accession>
<evidence type="ECO:0000256" key="9">
    <source>
        <dbReference type="ARBA" id="ARBA00023028"/>
    </source>
</evidence>
<comment type="caution">
    <text evidence="13">The sequence shown here is derived from an EMBL/GenBank/DDBJ whole genome shotgun (WGS) entry which is preliminary data.</text>
</comment>
<evidence type="ECO:0000256" key="1">
    <source>
        <dbReference type="ARBA" id="ARBA00004175"/>
    </source>
</evidence>
<dbReference type="GO" id="GO:0090729">
    <property type="term" value="F:toxin activity"/>
    <property type="evidence" value="ECO:0007669"/>
    <property type="project" value="UniProtKB-KW"/>
</dbReference>
<keyword evidence="10 12" id="KW-0040">ANK repeat</keyword>
<evidence type="ECO:0000256" key="3">
    <source>
        <dbReference type="ARBA" id="ARBA00022483"/>
    </source>
</evidence>
<dbReference type="InterPro" id="IPR002110">
    <property type="entry name" value="Ankyrin_rpt"/>
</dbReference>
<keyword evidence="9" id="KW-0638">Presynaptic neurotoxin</keyword>
<dbReference type="Pfam" id="PF12796">
    <property type="entry name" value="Ank_2"/>
    <property type="match status" value="3"/>
</dbReference>
<dbReference type="PANTHER" id="PTHR24173:SF74">
    <property type="entry name" value="ANKYRIN REPEAT DOMAIN-CONTAINING PROTEIN 16"/>
    <property type="match status" value="1"/>
</dbReference>
<keyword evidence="5" id="KW-1052">Target cell membrane</keyword>